<dbReference type="EMBL" id="ACKZ01000018">
    <property type="protein sequence ID" value="EEW37287.1"/>
    <property type="molecule type" value="Genomic_DNA"/>
</dbReference>
<dbReference type="Pfam" id="PF13556">
    <property type="entry name" value="HTH_30"/>
    <property type="match status" value="1"/>
</dbReference>
<comment type="caution">
    <text evidence="2">The sequence shown here is derived from an EMBL/GenBank/DDBJ whole genome shotgun (WGS) entry which is preliminary data.</text>
</comment>
<dbReference type="RefSeq" id="WP_005607064.1">
    <property type="nucleotide sequence ID" value="NZ_CP102283.1"/>
</dbReference>
<dbReference type="GeneID" id="78412666"/>
<organism evidence="2 3">
    <name type="scientific">Granulicatella adiacens ATCC 49175</name>
    <dbReference type="NCBI Taxonomy" id="638301"/>
    <lineage>
        <taxon>Bacteria</taxon>
        <taxon>Bacillati</taxon>
        <taxon>Bacillota</taxon>
        <taxon>Bacilli</taxon>
        <taxon>Lactobacillales</taxon>
        <taxon>Carnobacteriaceae</taxon>
        <taxon>Granulicatella</taxon>
    </lineage>
</organism>
<dbReference type="InterPro" id="IPR042070">
    <property type="entry name" value="PucR_C-HTH_sf"/>
</dbReference>
<name>C8NGF5_9LACT</name>
<evidence type="ECO:0000313" key="3">
    <source>
        <dbReference type="Proteomes" id="UP000005926"/>
    </source>
</evidence>
<keyword evidence="3" id="KW-1185">Reference proteome</keyword>
<evidence type="ECO:0000313" key="2">
    <source>
        <dbReference type="EMBL" id="EEW37287.1"/>
    </source>
</evidence>
<evidence type="ECO:0000259" key="1">
    <source>
        <dbReference type="Pfam" id="PF13556"/>
    </source>
</evidence>
<dbReference type="InterPro" id="IPR051448">
    <property type="entry name" value="CdaR-like_regulators"/>
</dbReference>
<dbReference type="PANTHER" id="PTHR33744:SF15">
    <property type="entry name" value="CARBOHYDRATE DIACID REGULATOR"/>
    <property type="match status" value="1"/>
</dbReference>
<accession>C8NGF5</accession>
<dbReference type="InterPro" id="IPR025736">
    <property type="entry name" value="PucR_C-HTH_dom"/>
</dbReference>
<dbReference type="HOGENOM" id="CLU_081318_0_0_9"/>
<dbReference type="PANTHER" id="PTHR33744">
    <property type="entry name" value="CARBOHYDRATE DIACID REGULATOR"/>
    <property type="match status" value="1"/>
</dbReference>
<dbReference type="Proteomes" id="UP000005926">
    <property type="component" value="Unassembled WGS sequence"/>
</dbReference>
<feature type="domain" description="PucR C-terminal helix-turn-helix" evidence="1">
    <location>
        <begin position="227"/>
        <end position="280"/>
    </location>
</feature>
<dbReference type="SUPFAM" id="SSF46689">
    <property type="entry name" value="Homeodomain-like"/>
    <property type="match status" value="1"/>
</dbReference>
<dbReference type="STRING" id="638301.HMPREF0444_1000"/>
<protein>
    <submittedName>
        <fullName evidence="2">Transcriptional regulator, Fis family</fullName>
    </submittedName>
</protein>
<dbReference type="AlphaFoldDB" id="C8NGF5"/>
<sequence>MKKTWKELFPDAVLGESTQNAVPVELNGETIFLLEESLSERERFLIQTLTIQPTKTTAPTHPWLAYLEGKGALPSETAYIQSVHLAVFPKQEGVFHEKDWLEFVENLTVGSLAIFKNFRHHYTLVVNPGVSTALASTLFEVKSAIEDDFAVELQIFIGNRWATNTNTPLLYQAEKALFVEYLLHSHKRSCLEFSPVLLWGIANGLVDIAPIADELLLLLNVEEVKEFVEALWDAHGNVSKASKKLFLHRNTLQYRIDRFAEQTGLNVKDMSDLTLCHLLLQKQSY</sequence>
<dbReference type="Gene3D" id="1.10.10.2840">
    <property type="entry name" value="PucR C-terminal helix-turn-helix domain"/>
    <property type="match status" value="1"/>
</dbReference>
<reference evidence="2 3" key="1">
    <citation type="submission" date="2009-08" db="EMBL/GenBank/DDBJ databases">
        <authorList>
            <person name="Muzny D."/>
            <person name="Qin X."/>
            <person name="Deng J."/>
            <person name="Jiang H."/>
            <person name="Liu Y."/>
            <person name="Qu J."/>
            <person name="Song X.-Z."/>
            <person name="Zhang L."/>
            <person name="Thornton R."/>
            <person name="Coyle M."/>
            <person name="Francisco L."/>
            <person name="Jackson L."/>
            <person name="Javaid M."/>
            <person name="Korchina V."/>
            <person name="Kovar C."/>
            <person name="Mata R."/>
            <person name="Mathew T."/>
            <person name="Ngo R."/>
            <person name="Nguyen L."/>
            <person name="Nguyen N."/>
            <person name="Okwuonu G."/>
            <person name="Ongeri F."/>
            <person name="Pham C."/>
            <person name="Simmons D."/>
            <person name="Wilczek-Boney K."/>
            <person name="Hale W."/>
            <person name="Jakkamsetti A."/>
            <person name="Pham P."/>
            <person name="Ruth R."/>
            <person name="San Lucas F."/>
            <person name="Warren J."/>
            <person name="Zhang J."/>
            <person name="Zhao Z."/>
            <person name="Zhou C."/>
            <person name="Zhu D."/>
            <person name="Lee S."/>
            <person name="Bess C."/>
            <person name="Blankenburg K."/>
            <person name="Forbes L."/>
            <person name="Fu Q."/>
            <person name="Gubbala S."/>
            <person name="Hirani K."/>
            <person name="Jayaseelan J.C."/>
            <person name="Lara F."/>
            <person name="Munidasa M."/>
            <person name="Palculict T."/>
            <person name="Patil S."/>
            <person name="Pu L.-L."/>
            <person name="Saada N."/>
            <person name="Tang L."/>
            <person name="Weissenberger G."/>
            <person name="Zhu Y."/>
            <person name="Hemphill L."/>
            <person name="Shang Y."/>
            <person name="Youmans B."/>
            <person name="Ayvaz T."/>
            <person name="Ross M."/>
            <person name="Santibanez J."/>
            <person name="Aqrawi P."/>
            <person name="Gross S."/>
            <person name="Joshi V."/>
            <person name="Fowler G."/>
            <person name="Nazareth L."/>
            <person name="Reid J."/>
            <person name="Worley K."/>
            <person name="Petrosino J."/>
            <person name="Highlander S."/>
            <person name="Gibbs R."/>
        </authorList>
    </citation>
    <scope>NUCLEOTIDE SEQUENCE [LARGE SCALE GENOMIC DNA]</scope>
    <source>
        <strain evidence="2 3">ATCC 49175</strain>
    </source>
</reference>
<gene>
    <name evidence="2" type="ORF">HMPREF0444_1000</name>
</gene>
<dbReference type="InterPro" id="IPR009057">
    <property type="entry name" value="Homeodomain-like_sf"/>
</dbReference>
<dbReference type="eggNOG" id="COG2508">
    <property type="taxonomic scope" value="Bacteria"/>
</dbReference>
<proteinExistence type="predicted"/>